<feature type="compositionally biased region" description="Acidic residues" evidence="1">
    <location>
        <begin position="128"/>
        <end position="137"/>
    </location>
</feature>
<dbReference type="AlphaFoldDB" id="A0A815WE58"/>
<feature type="compositionally biased region" description="Acidic residues" evidence="1">
    <location>
        <begin position="25"/>
        <end position="36"/>
    </location>
</feature>
<feature type="region of interest" description="Disordered" evidence="1">
    <location>
        <begin position="120"/>
        <end position="144"/>
    </location>
</feature>
<feature type="region of interest" description="Disordered" evidence="1">
    <location>
        <begin position="187"/>
        <end position="209"/>
    </location>
</feature>
<feature type="compositionally biased region" description="Basic and acidic residues" evidence="1">
    <location>
        <begin position="1"/>
        <end position="11"/>
    </location>
</feature>
<evidence type="ECO:0000256" key="1">
    <source>
        <dbReference type="SAM" id="MobiDB-lite"/>
    </source>
</evidence>
<evidence type="ECO:0000313" key="2">
    <source>
        <dbReference type="EMBL" id="CAF1542352.1"/>
    </source>
</evidence>
<dbReference type="EMBL" id="CAJNOG010004531">
    <property type="protein sequence ID" value="CAF1542352.1"/>
    <property type="molecule type" value="Genomic_DNA"/>
</dbReference>
<evidence type="ECO:0000313" key="3">
    <source>
        <dbReference type="Proteomes" id="UP000663845"/>
    </source>
</evidence>
<feature type="region of interest" description="Disordered" evidence="1">
    <location>
        <begin position="1"/>
        <end position="36"/>
    </location>
</feature>
<feature type="non-terminal residue" evidence="2">
    <location>
        <position position="1"/>
    </location>
</feature>
<gene>
    <name evidence="2" type="ORF">JYZ213_LOCUS45789</name>
</gene>
<name>A0A815WE58_9BILA</name>
<sequence>NPGDIRSRDNFPRVIQKSPASNIETIEEEDDNDDDKGELATKLLNGKTLTPLLTQMIRKSRVQSKRLTIVPSIKITAPNQQEYSIPRKEERFTTHLIPLSIVRQPLQIIDTTFVVKPEETMIDGEIQNNEEDDDNDEPNGTYRAPNQYCHSHLCVNQPETLLIDSQRNIPARLCFSPTILQDVTDLPEDDTHEQSSSSPPSSKNDKNEESIHKTLLPINQNRTNIKQIQQDKHRFGQTFLLDIIKTEQVDNDQNEYIRPTIPDDGDDDVLVIA</sequence>
<comment type="caution">
    <text evidence="2">The sequence shown here is derived from an EMBL/GenBank/DDBJ whole genome shotgun (WGS) entry which is preliminary data.</text>
</comment>
<proteinExistence type="predicted"/>
<accession>A0A815WE58</accession>
<feature type="non-terminal residue" evidence="2">
    <location>
        <position position="273"/>
    </location>
</feature>
<dbReference type="Proteomes" id="UP000663845">
    <property type="component" value="Unassembled WGS sequence"/>
</dbReference>
<organism evidence="2 3">
    <name type="scientific">Adineta steineri</name>
    <dbReference type="NCBI Taxonomy" id="433720"/>
    <lineage>
        <taxon>Eukaryota</taxon>
        <taxon>Metazoa</taxon>
        <taxon>Spiralia</taxon>
        <taxon>Gnathifera</taxon>
        <taxon>Rotifera</taxon>
        <taxon>Eurotatoria</taxon>
        <taxon>Bdelloidea</taxon>
        <taxon>Adinetida</taxon>
        <taxon>Adinetidae</taxon>
        <taxon>Adineta</taxon>
    </lineage>
</organism>
<reference evidence="2" key="1">
    <citation type="submission" date="2021-02" db="EMBL/GenBank/DDBJ databases">
        <authorList>
            <person name="Nowell W R."/>
        </authorList>
    </citation>
    <scope>NUCLEOTIDE SEQUENCE</scope>
</reference>
<protein>
    <submittedName>
        <fullName evidence="2">Uncharacterized protein</fullName>
    </submittedName>
</protein>